<evidence type="ECO:0000313" key="3">
    <source>
        <dbReference type="Proteomes" id="UP001642484"/>
    </source>
</evidence>
<gene>
    <name evidence="2" type="ORF">CCMP2556_LOCUS50260</name>
</gene>
<keyword evidence="1" id="KW-0472">Membrane</keyword>
<comment type="caution">
    <text evidence="2">The sequence shown here is derived from an EMBL/GenBank/DDBJ whole genome shotgun (WGS) entry which is preliminary data.</text>
</comment>
<keyword evidence="1" id="KW-1133">Transmembrane helix</keyword>
<keyword evidence="1" id="KW-0812">Transmembrane</keyword>
<evidence type="ECO:0000313" key="2">
    <source>
        <dbReference type="EMBL" id="CAK9107755.1"/>
    </source>
</evidence>
<evidence type="ECO:0000256" key="1">
    <source>
        <dbReference type="SAM" id="Phobius"/>
    </source>
</evidence>
<protein>
    <submittedName>
        <fullName evidence="2">Uncharacterized protein</fullName>
    </submittedName>
</protein>
<reference evidence="2 3" key="1">
    <citation type="submission" date="2024-02" db="EMBL/GenBank/DDBJ databases">
        <authorList>
            <person name="Chen Y."/>
            <person name="Shah S."/>
            <person name="Dougan E. K."/>
            <person name="Thang M."/>
            <person name="Chan C."/>
        </authorList>
    </citation>
    <scope>NUCLEOTIDE SEQUENCE [LARGE SCALE GENOMIC DNA]</scope>
</reference>
<proteinExistence type="predicted"/>
<sequence length="123" mass="13512">MVGQSPGANMFCLEKPCLEGGLVLSFLELSSIICLWSAVISATGPPLLLACALRKEHWRFLPLWRHWLQDPGHRPAIPKHDLFGTATFAIQIGVINGGSMSVAACIPVFLPVPWCVWDKMDES</sequence>
<feature type="transmembrane region" description="Helical" evidence="1">
    <location>
        <begin position="29"/>
        <end position="53"/>
    </location>
</feature>
<accession>A0ABP0S5X7</accession>
<organism evidence="2 3">
    <name type="scientific">Durusdinium trenchii</name>
    <dbReference type="NCBI Taxonomy" id="1381693"/>
    <lineage>
        <taxon>Eukaryota</taxon>
        <taxon>Sar</taxon>
        <taxon>Alveolata</taxon>
        <taxon>Dinophyceae</taxon>
        <taxon>Suessiales</taxon>
        <taxon>Symbiodiniaceae</taxon>
        <taxon>Durusdinium</taxon>
    </lineage>
</organism>
<keyword evidence="3" id="KW-1185">Reference proteome</keyword>
<dbReference type="Proteomes" id="UP001642484">
    <property type="component" value="Unassembled WGS sequence"/>
</dbReference>
<name>A0ABP0S5X7_9DINO</name>
<dbReference type="EMBL" id="CAXAMN010027028">
    <property type="protein sequence ID" value="CAK9107755.1"/>
    <property type="molecule type" value="Genomic_DNA"/>
</dbReference>